<name>A0A9P8QBA3_WICPI</name>
<evidence type="ECO:0000313" key="2">
    <source>
        <dbReference type="Proteomes" id="UP000774326"/>
    </source>
</evidence>
<keyword evidence="2" id="KW-1185">Reference proteome</keyword>
<dbReference type="AlphaFoldDB" id="A0A9P8QBA3"/>
<reference evidence="1" key="1">
    <citation type="journal article" date="2021" name="Open Biol.">
        <title>Shared evolutionary footprints suggest mitochondrial oxidative damage underlies multiple complex I losses in fungi.</title>
        <authorList>
            <person name="Schikora-Tamarit M.A."/>
            <person name="Marcet-Houben M."/>
            <person name="Nosek J."/>
            <person name="Gabaldon T."/>
        </authorList>
    </citation>
    <scope>NUCLEOTIDE SEQUENCE</scope>
    <source>
        <strain evidence="1">CBS2887</strain>
    </source>
</reference>
<sequence>MVQVTLLEDLLDLLSVVFGTGDTESQRQSLLTVLLEILEFSFIWDDVLRSVVRFPFGVFSGDLSPAVFVFVPVTSLAGSTSKVLLGHCDVCIS</sequence>
<proteinExistence type="predicted"/>
<comment type="caution">
    <text evidence="1">The sequence shown here is derived from an EMBL/GenBank/DDBJ whole genome shotgun (WGS) entry which is preliminary data.</text>
</comment>
<reference evidence="1" key="2">
    <citation type="submission" date="2021-01" db="EMBL/GenBank/DDBJ databases">
        <authorList>
            <person name="Schikora-Tamarit M.A."/>
        </authorList>
    </citation>
    <scope>NUCLEOTIDE SEQUENCE</scope>
    <source>
        <strain evidence="1">CBS2887</strain>
    </source>
</reference>
<gene>
    <name evidence="1" type="ORF">WICPIJ_002666</name>
</gene>
<dbReference type="Proteomes" id="UP000774326">
    <property type="component" value="Unassembled WGS sequence"/>
</dbReference>
<organism evidence="1 2">
    <name type="scientific">Wickerhamomyces pijperi</name>
    <name type="common">Yeast</name>
    <name type="synonym">Pichia pijperi</name>
    <dbReference type="NCBI Taxonomy" id="599730"/>
    <lineage>
        <taxon>Eukaryota</taxon>
        <taxon>Fungi</taxon>
        <taxon>Dikarya</taxon>
        <taxon>Ascomycota</taxon>
        <taxon>Saccharomycotina</taxon>
        <taxon>Saccharomycetes</taxon>
        <taxon>Phaffomycetales</taxon>
        <taxon>Wickerhamomycetaceae</taxon>
        <taxon>Wickerhamomyces</taxon>
    </lineage>
</organism>
<protein>
    <submittedName>
        <fullName evidence="1">Uncharacterized protein</fullName>
    </submittedName>
</protein>
<evidence type="ECO:0000313" key="1">
    <source>
        <dbReference type="EMBL" id="KAH3686304.1"/>
    </source>
</evidence>
<dbReference type="EMBL" id="JAEUBG010001462">
    <property type="protein sequence ID" value="KAH3686304.1"/>
    <property type="molecule type" value="Genomic_DNA"/>
</dbReference>
<accession>A0A9P8QBA3</accession>